<organism evidence="7 8">
    <name type="scientific">Hoylesella pleuritidis F0068</name>
    <dbReference type="NCBI Taxonomy" id="1081904"/>
    <lineage>
        <taxon>Bacteria</taxon>
        <taxon>Pseudomonadati</taxon>
        <taxon>Bacteroidota</taxon>
        <taxon>Bacteroidia</taxon>
        <taxon>Bacteroidales</taxon>
        <taxon>Prevotellaceae</taxon>
        <taxon>Hoylesella</taxon>
    </lineage>
</organism>
<evidence type="ECO:0000313" key="8">
    <source>
        <dbReference type="Proteomes" id="UP000016600"/>
    </source>
</evidence>
<keyword evidence="3 5" id="KW-1133">Transmembrane helix</keyword>
<reference evidence="7 8" key="1">
    <citation type="submission" date="2013-08" db="EMBL/GenBank/DDBJ databases">
        <authorList>
            <person name="Durkin A.S."/>
            <person name="Haft D.R."/>
            <person name="McCorrison J."/>
            <person name="Torralba M."/>
            <person name="Gillis M."/>
            <person name="Haft D.H."/>
            <person name="Methe B."/>
            <person name="Sutton G."/>
            <person name="Nelson K.E."/>
        </authorList>
    </citation>
    <scope>NUCLEOTIDE SEQUENCE [LARGE SCALE GENOMIC DNA]</scope>
    <source>
        <strain evidence="7 8">F0068</strain>
    </source>
</reference>
<dbReference type="Proteomes" id="UP000016600">
    <property type="component" value="Unassembled WGS sequence"/>
</dbReference>
<evidence type="ECO:0000256" key="4">
    <source>
        <dbReference type="ARBA" id="ARBA00023136"/>
    </source>
</evidence>
<proteinExistence type="predicted"/>
<dbReference type="AlphaFoldDB" id="U2L3N3"/>
<protein>
    <submittedName>
        <fullName evidence="7">RDD family protein</fullName>
    </submittedName>
</protein>
<evidence type="ECO:0000256" key="2">
    <source>
        <dbReference type="ARBA" id="ARBA00022692"/>
    </source>
</evidence>
<keyword evidence="2 5" id="KW-0812">Transmembrane</keyword>
<comment type="caution">
    <text evidence="7">The sequence shown here is derived from an EMBL/GenBank/DDBJ whole genome shotgun (WGS) entry which is preliminary data.</text>
</comment>
<evidence type="ECO:0000256" key="1">
    <source>
        <dbReference type="ARBA" id="ARBA00004141"/>
    </source>
</evidence>
<evidence type="ECO:0000256" key="5">
    <source>
        <dbReference type="SAM" id="Phobius"/>
    </source>
</evidence>
<dbReference type="EMBL" id="AWET01000044">
    <property type="protein sequence ID" value="ERJ99132.1"/>
    <property type="molecule type" value="Genomic_DNA"/>
</dbReference>
<sequence>MATTDIITGQFVRISQTPASIGDRVVARLIDVLVLFCYLFSAIEFYNFYGVSANRTAEWLIPLLILLPAMSYTFLCEMFFHGQTIGKHIRHIRTVKVDGSTPTMGALLLRWMLNLIDIYFYCIGLLFIACTRKHQRLGDLAAGTMVVQLLDYKHLHITLDEFDYARRNYHPVYVSAQRLSVGQVDIIRKTIDSYSQSNQRQIDTLADKVRCFLEIEQQDQDSLTFLTTLLHDYQYYALELV</sequence>
<evidence type="ECO:0000256" key="3">
    <source>
        <dbReference type="ARBA" id="ARBA00022989"/>
    </source>
</evidence>
<dbReference type="PANTHER" id="PTHR38480:SF1">
    <property type="entry name" value="SLR0254 PROTEIN"/>
    <property type="match status" value="1"/>
</dbReference>
<dbReference type="GO" id="GO:0016020">
    <property type="term" value="C:membrane"/>
    <property type="evidence" value="ECO:0007669"/>
    <property type="project" value="UniProtKB-SubCell"/>
</dbReference>
<accession>U2L3N3</accession>
<evidence type="ECO:0000313" key="7">
    <source>
        <dbReference type="EMBL" id="ERJ99132.1"/>
    </source>
</evidence>
<comment type="subcellular location">
    <subcellularLocation>
        <location evidence="1">Membrane</location>
        <topology evidence="1">Multi-pass membrane protein</topology>
    </subcellularLocation>
</comment>
<feature type="transmembrane region" description="Helical" evidence="5">
    <location>
        <begin position="111"/>
        <end position="130"/>
    </location>
</feature>
<dbReference type="PATRIC" id="fig|1081904.3.peg.1967"/>
<dbReference type="Pfam" id="PF06271">
    <property type="entry name" value="RDD"/>
    <property type="match status" value="1"/>
</dbReference>
<evidence type="ECO:0000259" key="6">
    <source>
        <dbReference type="Pfam" id="PF06271"/>
    </source>
</evidence>
<dbReference type="PANTHER" id="PTHR38480">
    <property type="entry name" value="SLR0254 PROTEIN"/>
    <property type="match status" value="1"/>
</dbReference>
<dbReference type="RefSeq" id="WP_021584588.1">
    <property type="nucleotide sequence ID" value="NZ_AWET01000044.1"/>
</dbReference>
<feature type="transmembrane region" description="Helical" evidence="5">
    <location>
        <begin position="59"/>
        <end position="80"/>
    </location>
</feature>
<name>U2L3N3_9BACT</name>
<dbReference type="InterPro" id="IPR010432">
    <property type="entry name" value="RDD"/>
</dbReference>
<gene>
    <name evidence="7" type="ORF">HMPREF1218_1190</name>
</gene>
<feature type="transmembrane region" description="Helical" evidence="5">
    <location>
        <begin position="25"/>
        <end position="47"/>
    </location>
</feature>
<keyword evidence="4 5" id="KW-0472">Membrane</keyword>
<keyword evidence="8" id="KW-1185">Reference proteome</keyword>
<feature type="domain" description="RDD" evidence="6">
    <location>
        <begin position="19"/>
        <end position="143"/>
    </location>
</feature>